<evidence type="ECO:0000256" key="3">
    <source>
        <dbReference type="ARBA" id="ARBA00022722"/>
    </source>
</evidence>
<keyword evidence="2 8" id="KW-0690">Ribosome biogenesis</keyword>
<evidence type="ECO:0000313" key="9">
    <source>
        <dbReference type="EMBL" id="ASG68260.1"/>
    </source>
</evidence>
<keyword evidence="8" id="KW-0698">rRNA processing</keyword>
<accession>A0ABN5B2N2</accession>
<dbReference type="SUPFAM" id="SSF55486">
    <property type="entry name" value="Metalloproteases ('zincins'), catalytic domain"/>
    <property type="match status" value="1"/>
</dbReference>
<dbReference type="Pfam" id="PF02130">
    <property type="entry name" value="YbeY"/>
    <property type="match status" value="1"/>
</dbReference>
<dbReference type="PANTHER" id="PTHR46986:SF1">
    <property type="entry name" value="ENDORIBONUCLEASE YBEY, CHLOROPLASTIC"/>
    <property type="match status" value="1"/>
</dbReference>
<evidence type="ECO:0000313" key="10">
    <source>
        <dbReference type="Proteomes" id="UP000249910"/>
    </source>
</evidence>
<evidence type="ECO:0000256" key="8">
    <source>
        <dbReference type="HAMAP-Rule" id="MF_00009"/>
    </source>
</evidence>
<organism evidence="9 10">
    <name type="scientific">Francisella halioticida</name>
    <dbReference type="NCBI Taxonomy" id="549298"/>
    <lineage>
        <taxon>Bacteria</taxon>
        <taxon>Pseudomonadati</taxon>
        <taxon>Pseudomonadota</taxon>
        <taxon>Gammaproteobacteria</taxon>
        <taxon>Thiotrichales</taxon>
        <taxon>Francisellaceae</taxon>
        <taxon>Francisella</taxon>
    </lineage>
</organism>
<dbReference type="EC" id="3.1.-.-" evidence="8"/>
<feature type="binding site" evidence="8">
    <location>
        <position position="117"/>
    </location>
    <ligand>
        <name>Zn(2+)</name>
        <dbReference type="ChEBI" id="CHEBI:29105"/>
        <note>catalytic</note>
    </ligand>
</feature>
<keyword evidence="6 8" id="KW-0378">Hydrolase</keyword>
<dbReference type="Proteomes" id="UP000249910">
    <property type="component" value="Chromosome"/>
</dbReference>
<evidence type="ECO:0000256" key="6">
    <source>
        <dbReference type="ARBA" id="ARBA00022801"/>
    </source>
</evidence>
<keyword evidence="4 8" id="KW-0479">Metal-binding</keyword>
<dbReference type="HAMAP" id="MF_00009">
    <property type="entry name" value="Endoribonucl_YbeY"/>
    <property type="match status" value="1"/>
</dbReference>
<proteinExistence type="inferred from homology"/>
<dbReference type="PROSITE" id="PS01306">
    <property type="entry name" value="UPF0054"/>
    <property type="match status" value="1"/>
</dbReference>
<comment type="similarity">
    <text evidence="1 8">Belongs to the endoribonuclease YbeY family.</text>
</comment>
<comment type="function">
    <text evidence="8">Single strand-specific metallo-endoribonuclease involved in late-stage 70S ribosome quality control and in maturation of the 3' terminus of the 16S rRNA.</text>
</comment>
<reference evidence="9 10" key="1">
    <citation type="submission" date="2017-06" db="EMBL/GenBank/DDBJ databases">
        <title>Complete genome of Francisella halioticida.</title>
        <authorList>
            <person name="Sjodin A."/>
        </authorList>
    </citation>
    <scope>NUCLEOTIDE SEQUENCE [LARGE SCALE GENOMIC DNA]</scope>
    <source>
        <strain evidence="9 10">DSM 23729</strain>
    </source>
</reference>
<keyword evidence="10" id="KW-1185">Reference proteome</keyword>
<dbReference type="RefSeq" id="WP_088772753.1">
    <property type="nucleotide sequence ID" value="NZ_AP023082.1"/>
</dbReference>
<dbReference type="PANTHER" id="PTHR46986">
    <property type="entry name" value="ENDORIBONUCLEASE YBEY, CHLOROPLASTIC"/>
    <property type="match status" value="1"/>
</dbReference>
<feature type="binding site" evidence="8">
    <location>
        <position position="121"/>
    </location>
    <ligand>
        <name>Zn(2+)</name>
        <dbReference type="ChEBI" id="CHEBI:29105"/>
        <note>catalytic</note>
    </ligand>
</feature>
<name>A0ABN5B2N2_9GAMM</name>
<dbReference type="InterPro" id="IPR020549">
    <property type="entry name" value="YbeY_CS"/>
</dbReference>
<dbReference type="InterPro" id="IPR023091">
    <property type="entry name" value="MetalPrtase_cat_dom_sf_prd"/>
</dbReference>
<evidence type="ECO:0000256" key="5">
    <source>
        <dbReference type="ARBA" id="ARBA00022759"/>
    </source>
</evidence>
<sequence length="158" mass="18176">MNDLTLNIINDDEHPIPGKGLLIKCFKLIADKHNITQAEVNVGIVSNDEIQQLNKQFRNKDKPTNIISFEFDRPEGLPDDIIDDFLGDIVIAPKVLEQEAKEQNKTLENHWQHIFIHGLLHLLGYDHIDDKEAEKMESLEIELLAKLGIDNPYFIQEN</sequence>
<gene>
    <name evidence="8" type="primary">ybeY</name>
    <name evidence="9" type="ORF">CDV26_07520</name>
</gene>
<keyword evidence="5 8" id="KW-0255">Endonuclease</keyword>
<comment type="cofactor">
    <cofactor evidence="8">
        <name>Zn(2+)</name>
        <dbReference type="ChEBI" id="CHEBI:29105"/>
    </cofactor>
    <text evidence="8">Binds 1 zinc ion.</text>
</comment>
<dbReference type="Gene3D" id="3.40.390.30">
    <property type="entry name" value="Metalloproteases ('zincins'), catalytic domain"/>
    <property type="match status" value="1"/>
</dbReference>
<comment type="subcellular location">
    <subcellularLocation>
        <location evidence="8">Cytoplasm</location>
    </subcellularLocation>
</comment>
<keyword evidence="8" id="KW-0963">Cytoplasm</keyword>
<evidence type="ECO:0000256" key="4">
    <source>
        <dbReference type="ARBA" id="ARBA00022723"/>
    </source>
</evidence>
<evidence type="ECO:0000256" key="1">
    <source>
        <dbReference type="ARBA" id="ARBA00010875"/>
    </source>
</evidence>
<dbReference type="InterPro" id="IPR002036">
    <property type="entry name" value="YbeY"/>
</dbReference>
<feature type="binding site" evidence="8">
    <location>
        <position position="127"/>
    </location>
    <ligand>
        <name>Zn(2+)</name>
        <dbReference type="ChEBI" id="CHEBI:29105"/>
        <note>catalytic</note>
    </ligand>
</feature>
<evidence type="ECO:0000256" key="2">
    <source>
        <dbReference type="ARBA" id="ARBA00022517"/>
    </source>
</evidence>
<protein>
    <recommendedName>
        <fullName evidence="8">Endoribonuclease YbeY</fullName>
        <ecNumber evidence="8">3.1.-.-</ecNumber>
    </recommendedName>
</protein>
<keyword evidence="3 8" id="KW-0540">Nuclease</keyword>
<keyword evidence="7 8" id="KW-0862">Zinc</keyword>
<dbReference type="NCBIfam" id="TIGR00043">
    <property type="entry name" value="rRNA maturation RNase YbeY"/>
    <property type="match status" value="1"/>
</dbReference>
<evidence type="ECO:0000256" key="7">
    <source>
        <dbReference type="ARBA" id="ARBA00022833"/>
    </source>
</evidence>
<dbReference type="EMBL" id="CP022132">
    <property type="protein sequence ID" value="ASG68260.1"/>
    <property type="molecule type" value="Genomic_DNA"/>
</dbReference>